<feature type="binding site" evidence="8">
    <location>
        <position position="97"/>
    </location>
    <ligand>
        <name>Zn(2+)</name>
        <dbReference type="ChEBI" id="CHEBI:29105"/>
    </ligand>
</feature>
<feature type="binding site" evidence="8">
    <location>
        <position position="114"/>
    </location>
    <ligand>
        <name>Zn(2+)</name>
        <dbReference type="ChEBI" id="CHEBI:29105"/>
    </ligand>
</feature>
<comment type="similarity">
    <text evidence="2 7">Belongs to the mannose-6-phosphate isomerase type 1 family.</text>
</comment>
<dbReference type="PIRSF" id="PIRSF036894">
    <property type="entry name" value="PMI_Firm_short"/>
    <property type="match status" value="1"/>
</dbReference>
<keyword evidence="4 7" id="KW-0479">Metal-binding</keyword>
<evidence type="ECO:0000313" key="14">
    <source>
        <dbReference type="Proteomes" id="UP000245980"/>
    </source>
</evidence>
<evidence type="ECO:0000256" key="4">
    <source>
        <dbReference type="ARBA" id="ARBA00022723"/>
    </source>
</evidence>
<dbReference type="Pfam" id="PF21621">
    <property type="entry name" value="MPI_cupin_dom"/>
    <property type="match status" value="1"/>
</dbReference>
<dbReference type="Proteomes" id="UP000245980">
    <property type="component" value="Unassembled WGS sequence"/>
</dbReference>
<dbReference type="NCBIfam" id="TIGR00218">
    <property type="entry name" value="manA"/>
    <property type="match status" value="1"/>
</dbReference>
<comment type="caution">
    <text evidence="13">The sequence shown here is derived from an EMBL/GenBank/DDBJ whole genome shotgun (WGS) entry which is preliminary data.</text>
</comment>
<evidence type="ECO:0000259" key="10">
    <source>
        <dbReference type="Pfam" id="PF20511"/>
    </source>
</evidence>
<dbReference type="InterPro" id="IPR001250">
    <property type="entry name" value="Man6P_Isoase-1"/>
</dbReference>
<sequence length="321" mass="36168">MVEPLFLKPVFHEKIWGGRHLATDFGYQIPAGTIGECWAISGHPHGSNIITNGQYEGQLLPKVYQQHPELFGNPHSSVFPLLTKILEANASLSIQVHPDDAYAEEHEHELGKTECWYVIHAEPGAYLTYGHTAKTRAELIKMIDNHQWSKLFSKKPVKTGDFVYVPSGTIHALNKGIIVLETQQSSDTTYRIYDYDRRDKKAGQLRQLHLQQAKDVTTVPFTEPQINPRIVHHGSSIITTLISQPDSPFFTVYKWEIRDQTSLAHEHGPYTLVSIIDGNGILTVDDQQYSLHKGDHFIIPATVKSWTMDGELLAIASEPTD</sequence>
<protein>
    <recommendedName>
        <fullName evidence="3 7">Mannose-6-phosphate isomerase</fullName>
        <ecNumber evidence="3 7">5.3.1.8</ecNumber>
    </recommendedName>
</protein>
<proteinExistence type="inferred from homology"/>
<dbReference type="GO" id="GO:0008270">
    <property type="term" value="F:zinc ion binding"/>
    <property type="evidence" value="ECO:0007669"/>
    <property type="project" value="UniProtKB-UniRule"/>
</dbReference>
<gene>
    <name evidence="13" type="primary">manA</name>
    <name evidence="13" type="ORF">DKZ22_08650</name>
    <name evidence="12" type="ORF">DKZ35_08520</name>
</gene>
<evidence type="ECO:0000313" key="12">
    <source>
        <dbReference type="EMBL" id="PWT36780.1"/>
    </source>
</evidence>
<evidence type="ECO:0000256" key="7">
    <source>
        <dbReference type="PIRNR" id="PIRNR036894"/>
    </source>
</evidence>
<keyword evidence="6 7" id="KW-0413">Isomerase</keyword>
<dbReference type="PANTHER" id="PTHR42742:SF3">
    <property type="entry name" value="FRUCTOKINASE"/>
    <property type="match status" value="1"/>
</dbReference>
<feature type="binding site" evidence="8">
    <location>
        <position position="171"/>
    </location>
    <ligand>
        <name>Zn(2+)</name>
        <dbReference type="ChEBI" id="CHEBI:29105"/>
    </ligand>
</feature>
<evidence type="ECO:0000256" key="6">
    <source>
        <dbReference type="ARBA" id="ARBA00023235"/>
    </source>
</evidence>
<evidence type="ECO:0000256" key="1">
    <source>
        <dbReference type="ARBA" id="ARBA00000757"/>
    </source>
</evidence>
<dbReference type="InterPro" id="IPR014628">
    <property type="entry name" value="Man6P_isomerase_Firm_short"/>
</dbReference>
<dbReference type="CDD" id="cd07010">
    <property type="entry name" value="cupin_PMI_type_I_N_bac"/>
    <property type="match status" value="1"/>
</dbReference>
<dbReference type="Gene3D" id="2.60.120.10">
    <property type="entry name" value="Jelly Rolls"/>
    <property type="match status" value="2"/>
</dbReference>
<dbReference type="InterPro" id="IPR014710">
    <property type="entry name" value="RmlC-like_jellyroll"/>
</dbReference>
<dbReference type="GO" id="GO:0004476">
    <property type="term" value="F:mannose-6-phosphate isomerase activity"/>
    <property type="evidence" value="ECO:0007669"/>
    <property type="project" value="UniProtKB-UniRule"/>
</dbReference>
<organism evidence="13 14">
    <name type="scientific">Limosilactobacillus reuteri</name>
    <name type="common">Lactobacillus reuteri</name>
    <dbReference type="NCBI Taxonomy" id="1598"/>
    <lineage>
        <taxon>Bacteria</taxon>
        <taxon>Bacillati</taxon>
        <taxon>Bacillota</taxon>
        <taxon>Bacilli</taxon>
        <taxon>Lactobacillales</taxon>
        <taxon>Lactobacillaceae</taxon>
        <taxon>Limosilactobacillus</taxon>
    </lineage>
</organism>
<comment type="catalytic activity">
    <reaction evidence="1 7">
        <text>D-mannose 6-phosphate = D-fructose 6-phosphate</text>
        <dbReference type="Rhea" id="RHEA:12356"/>
        <dbReference type="ChEBI" id="CHEBI:58735"/>
        <dbReference type="ChEBI" id="CHEBI:61527"/>
        <dbReference type="EC" id="5.3.1.8"/>
    </reaction>
</comment>
<dbReference type="Pfam" id="PF20511">
    <property type="entry name" value="PMI_typeI_cat"/>
    <property type="match status" value="1"/>
</dbReference>
<dbReference type="EC" id="5.3.1.8" evidence="3 7"/>
<reference evidence="13 14" key="1">
    <citation type="journal article" date="2018" name="Front. Microbiol.">
        <title>Comparative Genomics of the Herbivore Gut Symbiont Lactobacillus reuteri Reveals Genetic Diversity and Lifestyle Adaptation.</title>
        <authorList>
            <person name="Zhao J."/>
        </authorList>
    </citation>
    <scope>NUCLEOTIDE SEQUENCE [LARGE SCALE GENOMIC DNA]</scope>
    <source>
        <strain evidence="13 14">LR10</strain>
        <strain evidence="12">LR9</strain>
    </source>
</reference>
<evidence type="ECO:0000256" key="2">
    <source>
        <dbReference type="ARBA" id="ARBA00010772"/>
    </source>
</evidence>
<comment type="cofactor">
    <cofactor evidence="8">
        <name>Zn(2+)</name>
        <dbReference type="ChEBI" id="CHEBI:29105"/>
    </cofactor>
    <text evidence="8">Binds 1 zinc ion per subunit.</text>
</comment>
<reference evidence="13" key="2">
    <citation type="submission" date="2018-05" db="EMBL/GenBank/DDBJ databases">
        <authorList>
            <person name="Peng X.Y."/>
            <person name="Xu Y.F."/>
            <person name="Luo D."/>
            <person name="Yu J."/>
            <person name="Gu J.Y."/>
        </authorList>
    </citation>
    <scope>NUCLEOTIDE SEQUENCE</scope>
    <source>
        <strain evidence="13">LR10</strain>
        <strain evidence="12">LR9</strain>
    </source>
</reference>
<evidence type="ECO:0000256" key="8">
    <source>
        <dbReference type="PIRSR" id="PIRSR036894-1"/>
    </source>
</evidence>
<dbReference type="GO" id="GO:0005975">
    <property type="term" value="P:carbohydrate metabolic process"/>
    <property type="evidence" value="ECO:0007669"/>
    <property type="project" value="UniProtKB-UniRule"/>
</dbReference>
<feature type="domain" description="Phosphomannose isomerase type I catalytic" evidence="10">
    <location>
        <begin position="6"/>
        <end position="111"/>
    </location>
</feature>
<dbReference type="InterPro" id="IPR046457">
    <property type="entry name" value="PMI_typeI_cat"/>
</dbReference>
<accession>A0A317GP95</accession>
<name>A0A317GP95_LIMRT</name>
<keyword evidence="5 7" id="KW-0862">Zinc</keyword>
<dbReference type="SUPFAM" id="SSF51182">
    <property type="entry name" value="RmlC-like cupins"/>
    <property type="match status" value="1"/>
</dbReference>
<dbReference type="EMBL" id="QGHT01000043">
    <property type="protein sequence ID" value="PWT40497.1"/>
    <property type="molecule type" value="Genomic_DNA"/>
</dbReference>
<evidence type="ECO:0000256" key="3">
    <source>
        <dbReference type="ARBA" id="ARBA00011956"/>
    </source>
</evidence>
<feature type="domain" description="Mannose-6-phosphate isomerase cupin" evidence="11">
    <location>
        <begin position="247"/>
        <end position="317"/>
    </location>
</feature>
<dbReference type="PANTHER" id="PTHR42742">
    <property type="entry name" value="TRANSCRIPTIONAL REPRESSOR MPRA"/>
    <property type="match status" value="1"/>
</dbReference>
<evidence type="ECO:0000256" key="5">
    <source>
        <dbReference type="ARBA" id="ARBA00022833"/>
    </source>
</evidence>
<dbReference type="InterPro" id="IPR049071">
    <property type="entry name" value="MPI_cupin_dom"/>
</dbReference>
<dbReference type="RefSeq" id="WP_109884875.1">
    <property type="nucleotide sequence ID" value="NZ_CP049760.1"/>
</dbReference>
<dbReference type="Proteomes" id="UP000245735">
    <property type="component" value="Unassembled WGS sequence"/>
</dbReference>
<evidence type="ECO:0000259" key="11">
    <source>
        <dbReference type="Pfam" id="PF21621"/>
    </source>
</evidence>
<evidence type="ECO:0000256" key="9">
    <source>
        <dbReference type="PIRSR" id="PIRSR036894-2"/>
    </source>
</evidence>
<feature type="active site" evidence="9">
    <location>
        <position position="191"/>
    </location>
</feature>
<evidence type="ECO:0000313" key="13">
    <source>
        <dbReference type="EMBL" id="PWT40497.1"/>
    </source>
</evidence>
<dbReference type="AlphaFoldDB" id="A0A317GP95"/>
<dbReference type="InterPro" id="IPR011051">
    <property type="entry name" value="RmlC_Cupin_sf"/>
</dbReference>
<dbReference type="InterPro" id="IPR051804">
    <property type="entry name" value="Carb_Metab_Reg_Kinase/Isom"/>
</dbReference>
<dbReference type="EMBL" id="QGHV01000056">
    <property type="protein sequence ID" value="PWT36780.1"/>
    <property type="molecule type" value="Genomic_DNA"/>
</dbReference>